<sequence>MLVPKSGENIFAAEKARELKPMYAPCVLGVERLTETVAMKGNVSISPKPKIKNVKYNQPSPPVKFSMA</sequence>
<gene>
    <name evidence="1" type="ORF">IQ31_00039</name>
</gene>
<evidence type="ECO:0000313" key="1">
    <source>
        <dbReference type="EMBL" id="TWI25474.1"/>
    </source>
</evidence>
<reference evidence="1 2" key="1">
    <citation type="journal article" date="2015" name="Stand. Genomic Sci.">
        <title>Genomic Encyclopedia of Bacterial and Archaeal Type Strains, Phase III: the genomes of soil and plant-associated and newly described type strains.</title>
        <authorList>
            <person name="Whitman W.B."/>
            <person name="Woyke T."/>
            <person name="Klenk H.P."/>
            <person name="Zhou Y."/>
            <person name="Lilburn T.G."/>
            <person name="Beck B.J."/>
            <person name="De Vos P."/>
            <person name="Vandamme P."/>
            <person name="Eisen J.A."/>
            <person name="Garrity G."/>
            <person name="Hugenholtz P."/>
            <person name="Kyrpides N.C."/>
        </authorList>
    </citation>
    <scope>NUCLEOTIDE SEQUENCE [LARGE SCALE GENOMIC DNA]</scope>
    <source>
        <strain evidence="1 2">CGMCC 1.6855</strain>
    </source>
</reference>
<comment type="caution">
    <text evidence="1">The sequence shown here is derived from an EMBL/GenBank/DDBJ whole genome shotgun (WGS) entry which is preliminary data.</text>
</comment>
<accession>A0A562MZY2</accession>
<evidence type="ECO:0000313" key="2">
    <source>
        <dbReference type="Proteomes" id="UP000315908"/>
    </source>
</evidence>
<dbReference type="Proteomes" id="UP000315908">
    <property type="component" value="Unassembled WGS sequence"/>
</dbReference>
<dbReference type="EMBL" id="VLKR01000001">
    <property type="protein sequence ID" value="TWI25474.1"/>
    <property type="molecule type" value="Genomic_DNA"/>
</dbReference>
<name>A0A562MZY2_9SPHI</name>
<dbReference type="AlphaFoldDB" id="A0A562MZY2"/>
<protein>
    <submittedName>
        <fullName evidence="1">Uncharacterized protein</fullName>
    </submittedName>
</protein>
<proteinExistence type="predicted"/>
<organism evidence="1 2">
    <name type="scientific">Sphingobacterium siyangense</name>
    <dbReference type="NCBI Taxonomy" id="459529"/>
    <lineage>
        <taxon>Bacteria</taxon>
        <taxon>Pseudomonadati</taxon>
        <taxon>Bacteroidota</taxon>
        <taxon>Sphingobacteriia</taxon>
        <taxon>Sphingobacteriales</taxon>
        <taxon>Sphingobacteriaceae</taxon>
        <taxon>Sphingobacterium</taxon>
    </lineage>
</organism>